<gene>
    <name evidence="2" type="ORF">QCA50_014176</name>
</gene>
<name>A0AAW0FRS7_9APHY</name>
<evidence type="ECO:0000313" key="2">
    <source>
        <dbReference type="EMBL" id="KAK7682792.1"/>
    </source>
</evidence>
<feature type="compositionally biased region" description="Polar residues" evidence="1">
    <location>
        <begin position="33"/>
        <end position="55"/>
    </location>
</feature>
<dbReference type="Proteomes" id="UP001385951">
    <property type="component" value="Unassembled WGS sequence"/>
</dbReference>
<protein>
    <submittedName>
        <fullName evidence="2">Uncharacterized protein</fullName>
    </submittedName>
</protein>
<feature type="compositionally biased region" description="Basic residues" evidence="1">
    <location>
        <begin position="59"/>
        <end position="71"/>
    </location>
</feature>
<accession>A0AAW0FRS7</accession>
<feature type="region of interest" description="Disordered" evidence="1">
    <location>
        <begin position="32"/>
        <end position="71"/>
    </location>
</feature>
<evidence type="ECO:0000256" key="1">
    <source>
        <dbReference type="SAM" id="MobiDB-lite"/>
    </source>
</evidence>
<organism evidence="2 3">
    <name type="scientific">Cerrena zonata</name>
    <dbReference type="NCBI Taxonomy" id="2478898"/>
    <lineage>
        <taxon>Eukaryota</taxon>
        <taxon>Fungi</taxon>
        <taxon>Dikarya</taxon>
        <taxon>Basidiomycota</taxon>
        <taxon>Agaricomycotina</taxon>
        <taxon>Agaricomycetes</taxon>
        <taxon>Polyporales</taxon>
        <taxon>Cerrenaceae</taxon>
        <taxon>Cerrena</taxon>
    </lineage>
</organism>
<keyword evidence="3" id="KW-1185">Reference proteome</keyword>
<reference evidence="2 3" key="1">
    <citation type="submission" date="2022-09" db="EMBL/GenBank/DDBJ databases">
        <authorList>
            <person name="Palmer J.M."/>
        </authorList>
    </citation>
    <scope>NUCLEOTIDE SEQUENCE [LARGE SCALE GENOMIC DNA]</scope>
    <source>
        <strain evidence="2 3">DSM 7382</strain>
    </source>
</reference>
<evidence type="ECO:0000313" key="3">
    <source>
        <dbReference type="Proteomes" id="UP001385951"/>
    </source>
</evidence>
<sequence length="71" mass="7954">MILQTITNTHDDSFQTLLERNIAIKRQKAVSLLSETPSDSSTMNIDSSALSQPPDSNKKVKSSSYKKRRTN</sequence>
<comment type="caution">
    <text evidence="2">The sequence shown here is derived from an EMBL/GenBank/DDBJ whole genome shotgun (WGS) entry which is preliminary data.</text>
</comment>
<proteinExistence type="predicted"/>
<dbReference type="AlphaFoldDB" id="A0AAW0FRS7"/>
<dbReference type="EMBL" id="JASBNA010000034">
    <property type="protein sequence ID" value="KAK7682792.1"/>
    <property type="molecule type" value="Genomic_DNA"/>
</dbReference>